<proteinExistence type="predicted"/>
<dbReference type="AlphaFoldDB" id="A0A9D4GUD2"/>
<comment type="caution">
    <text evidence="1">The sequence shown here is derived from an EMBL/GenBank/DDBJ whole genome shotgun (WGS) entry which is preliminary data.</text>
</comment>
<dbReference type="Proteomes" id="UP000828390">
    <property type="component" value="Unassembled WGS sequence"/>
</dbReference>
<evidence type="ECO:0000313" key="1">
    <source>
        <dbReference type="EMBL" id="KAH3823846.1"/>
    </source>
</evidence>
<sequence length="102" mass="11819">MRAAQVYRERHFTHIRCANFCKSESQPNILSNTKIKRSISVDLFTAGHGDEPILIDRSPPIPGTVMDGDRLRRDRQFQADDHKICAQWIDFFDPESGIDRYV</sequence>
<protein>
    <submittedName>
        <fullName evidence="1">Uncharacterized protein</fullName>
    </submittedName>
</protein>
<keyword evidence="2" id="KW-1185">Reference proteome</keyword>
<gene>
    <name evidence="1" type="ORF">DPMN_125669</name>
</gene>
<evidence type="ECO:0000313" key="2">
    <source>
        <dbReference type="Proteomes" id="UP000828390"/>
    </source>
</evidence>
<dbReference type="EMBL" id="JAIWYP010000005">
    <property type="protein sequence ID" value="KAH3823846.1"/>
    <property type="molecule type" value="Genomic_DNA"/>
</dbReference>
<reference evidence="1" key="1">
    <citation type="journal article" date="2019" name="bioRxiv">
        <title>The Genome of the Zebra Mussel, Dreissena polymorpha: A Resource for Invasive Species Research.</title>
        <authorList>
            <person name="McCartney M.A."/>
            <person name="Auch B."/>
            <person name="Kono T."/>
            <person name="Mallez S."/>
            <person name="Zhang Y."/>
            <person name="Obille A."/>
            <person name="Becker A."/>
            <person name="Abrahante J.E."/>
            <person name="Garbe J."/>
            <person name="Badalamenti J.P."/>
            <person name="Herman A."/>
            <person name="Mangelson H."/>
            <person name="Liachko I."/>
            <person name="Sullivan S."/>
            <person name="Sone E.D."/>
            <person name="Koren S."/>
            <person name="Silverstein K.A.T."/>
            <person name="Beckman K.B."/>
            <person name="Gohl D.M."/>
        </authorList>
    </citation>
    <scope>NUCLEOTIDE SEQUENCE</scope>
    <source>
        <strain evidence="1">Duluth1</strain>
        <tissue evidence="1">Whole animal</tissue>
    </source>
</reference>
<accession>A0A9D4GUD2</accession>
<name>A0A9D4GUD2_DREPO</name>
<reference evidence="1" key="2">
    <citation type="submission" date="2020-11" db="EMBL/GenBank/DDBJ databases">
        <authorList>
            <person name="McCartney M.A."/>
            <person name="Auch B."/>
            <person name="Kono T."/>
            <person name="Mallez S."/>
            <person name="Becker A."/>
            <person name="Gohl D.M."/>
            <person name="Silverstein K.A.T."/>
            <person name="Koren S."/>
            <person name="Bechman K.B."/>
            <person name="Herman A."/>
            <person name="Abrahante J.E."/>
            <person name="Garbe J."/>
        </authorList>
    </citation>
    <scope>NUCLEOTIDE SEQUENCE</scope>
    <source>
        <strain evidence="1">Duluth1</strain>
        <tissue evidence="1">Whole animal</tissue>
    </source>
</reference>
<organism evidence="1 2">
    <name type="scientific">Dreissena polymorpha</name>
    <name type="common">Zebra mussel</name>
    <name type="synonym">Mytilus polymorpha</name>
    <dbReference type="NCBI Taxonomy" id="45954"/>
    <lineage>
        <taxon>Eukaryota</taxon>
        <taxon>Metazoa</taxon>
        <taxon>Spiralia</taxon>
        <taxon>Lophotrochozoa</taxon>
        <taxon>Mollusca</taxon>
        <taxon>Bivalvia</taxon>
        <taxon>Autobranchia</taxon>
        <taxon>Heteroconchia</taxon>
        <taxon>Euheterodonta</taxon>
        <taxon>Imparidentia</taxon>
        <taxon>Neoheterodontei</taxon>
        <taxon>Myida</taxon>
        <taxon>Dreissenoidea</taxon>
        <taxon>Dreissenidae</taxon>
        <taxon>Dreissena</taxon>
    </lineage>
</organism>